<dbReference type="InterPro" id="IPR050715">
    <property type="entry name" value="LRR-SigEffector_domain"/>
</dbReference>
<dbReference type="Gene3D" id="3.80.10.10">
    <property type="entry name" value="Ribonuclease Inhibitor"/>
    <property type="match status" value="1"/>
</dbReference>
<keyword evidence="1" id="KW-0433">Leucine-rich repeat</keyword>
<protein>
    <recommendedName>
        <fullName evidence="3">C-JID domain-containing protein</fullName>
    </recommendedName>
</protein>
<dbReference type="InterPro" id="IPR045344">
    <property type="entry name" value="C-JID"/>
</dbReference>
<name>A0AAV8SZI5_9ROSI</name>
<evidence type="ECO:0000259" key="3">
    <source>
        <dbReference type="Pfam" id="PF20160"/>
    </source>
</evidence>
<evidence type="ECO:0000313" key="5">
    <source>
        <dbReference type="Proteomes" id="UP001159364"/>
    </source>
</evidence>
<reference evidence="4 5" key="1">
    <citation type="submission" date="2021-09" db="EMBL/GenBank/DDBJ databases">
        <title>Genomic insights and catalytic innovation underlie evolution of tropane alkaloids biosynthesis.</title>
        <authorList>
            <person name="Wang Y.-J."/>
            <person name="Tian T."/>
            <person name="Huang J.-P."/>
            <person name="Huang S.-X."/>
        </authorList>
    </citation>
    <scope>NUCLEOTIDE SEQUENCE [LARGE SCALE GENOMIC DNA]</scope>
    <source>
        <strain evidence="4">KIB-2018</strain>
        <tissue evidence="4">Leaf</tissue>
    </source>
</reference>
<dbReference type="Pfam" id="PF20160">
    <property type="entry name" value="C-JID"/>
    <property type="match status" value="1"/>
</dbReference>
<evidence type="ECO:0000313" key="4">
    <source>
        <dbReference type="EMBL" id="KAJ8759880.1"/>
    </source>
</evidence>
<dbReference type="Proteomes" id="UP001159364">
    <property type="component" value="Linkage Group LG07"/>
</dbReference>
<comment type="caution">
    <text evidence="4">The sequence shown here is derived from an EMBL/GenBank/DDBJ whole genome shotgun (WGS) entry which is preliminary data.</text>
</comment>
<sequence length="362" mass="41847">MDNLESLELNETAIEKLSSSIGNLKGLKDLNMFGCRRLVYFPESSINSGCINLSNCKLRKLPEDLSFLSSVKTLDFSRNNFERIPATINQLSRLKYLHINNCERLQSLPELPSSVSLLEATGCISLEQIWTLKQLSLDLQEHWNIFDLSDCLKLDEDECQAAANAQLRNHITAFTRNQMQKSLDHFLMIYPGNRIPEWVKYQSMGDSVQIHLPSLWFNHLFLGFAFYVCVNFVDYEDGGVGNYRYDCYLGDNYHCYFDGSILDSFHIPRADKEHMIVWIREEFCEWIRKHGNSEEDVVFVKFTSSVENIVTKCGVIPLYAQKDEDNFCETFDFPTLGKSKIKRSATSAGLFHCMPKKRRNME</sequence>
<evidence type="ECO:0000256" key="1">
    <source>
        <dbReference type="ARBA" id="ARBA00022614"/>
    </source>
</evidence>
<proteinExistence type="predicted"/>
<keyword evidence="5" id="KW-1185">Reference proteome</keyword>
<dbReference type="InterPro" id="IPR032675">
    <property type="entry name" value="LRR_dom_sf"/>
</dbReference>
<gene>
    <name evidence="4" type="ORF">K2173_009981</name>
</gene>
<dbReference type="AlphaFoldDB" id="A0AAV8SZI5"/>
<keyword evidence="2" id="KW-0677">Repeat</keyword>
<feature type="domain" description="C-JID" evidence="3">
    <location>
        <begin position="191"/>
        <end position="322"/>
    </location>
</feature>
<organism evidence="4 5">
    <name type="scientific">Erythroxylum novogranatense</name>
    <dbReference type="NCBI Taxonomy" id="1862640"/>
    <lineage>
        <taxon>Eukaryota</taxon>
        <taxon>Viridiplantae</taxon>
        <taxon>Streptophyta</taxon>
        <taxon>Embryophyta</taxon>
        <taxon>Tracheophyta</taxon>
        <taxon>Spermatophyta</taxon>
        <taxon>Magnoliopsida</taxon>
        <taxon>eudicotyledons</taxon>
        <taxon>Gunneridae</taxon>
        <taxon>Pentapetalae</taxon>
        <taxon>rosids</taxon>
        <taxon>fabids</taxon>
        <taxon>Malpighiales</taxon>
        <taxon>Erythroxylaceae</taxon>
        <taxon>Erythroxylum</taxon>
    </lineage>
</organism>
<dbReference type="SUPFAM" id="SSF52058">
    <property type="entry name" value="L domain-like"/>
    <property type="match status" value="1"/>
</dbReference>
<dbReference type="PANTHER" id="PTHR45752">
    <property type="entry name" value="LEUCINE-RICH REPEAT-CONTAINING"/>
    <property type="match status" value="1"/>
</dbReference>
<accession>A0AAV8SZI5</accession>
<evidence type="ECO:0000256" key="2">
    <source>
        <dbReference type="ARBA" id="ARBA00022737"/>
    </source>
</evidence>
<dbReference type="PANTHER" id="PTHR45752:SF195">
    <property type="entry name" value="LEUCINE-RICH REPEAT (LRR) FAMILY PROTEIN-RELATED"/>
    <property type="match status" value="1"/>
</dbReference>
<dbReference type="EMBL" id="JAIWQS010000007">
    <property type="protein sequence ID" value="KAJ8759880.1"/>
    <property type="molecule type" value="Genomic_DNA"/>
</dbReference>